<dbReference type="FunFam" id="3.40.1280.10:FF:000001">
    <property type="entry name" value="tRNA (guanine-N(1)-)-methyltransferase"/>
    <property type="match status" value="1"/>
</dbReference>
<dbReference type="InterPro" id="IPR029026">
    <property type="entry name" value="tRNA_m1G_MTases_N"/>
</dbReference>
<feature type="binding site" evidence="15">
    <location>
        <position position="109"/>
    </location>
    <ligand>
        <name>S-adenosyl-L-methionine</name>
        <dbReference type="ChEBI" id="CHEBI:59789"/>
    </ligand>
</feature>
<dbReference type="GO" id="GO:0016747">
    <property type="term" value="F:acyltransferase activity, transferring groups other than amino-acyl groups"/>
    <property type="evidence" value="ECO:0007669"/>
    <property type="project" value="InterPro"/>
</dbReference>
<dbReference type="PROSITE" id="PS51186">
    <property type="entry name" value="GNAT"/>
    <property type="match status" value="1"/>
</dbReference>
<evidence type="ECO:0000256" key="11">
    <source>
        <dbReference type="ARBA" id="ARBA00022694"/>
    </source>
</evidence>
<dbReference type="InterPro" id="IPR016181">
    <property type="entry name" value="Acyl_CoA_acyltransferase"/>
</dbReference>
<dbReference type="CDD" id="cd18080">
    <property type="entry name" value="TrmD-like"/>
    <property type="match status" value="1"/>
</dbReference>
<keyword evidence="8 15" id="KW-0489">Methyltransferase</keyword>
<dbReference type="InterPro" id="IPR029028">
    <property type="entry name" value="Alpha/beta_knot_MTases"/>
</dbReference>
<dbReference type="GO" id="GO:0052906">
    <property type="term" value="F:tRNA (guanine(37)-N1)-methyltransferase activity"/>
    <property type="evidence" value="ECO:0007669"/>
    <property type="project" value="UniProtKB-UniRule"/>
</dbReference>
<sequence length="387" mass="42555">MRIDVLSIFPDYLAPLELSLPGKARAKGLLELAVHDLRQWTTDKHHTTDDTPYGGGAGMVMKPEPFGAAFDDLGIDGATVIFTTPSGAPFNQEMARELATHDRLVFACGRYEGIDQRVIDHAASRADVREISIGDYVLNGGEVAALAITEAVVRLLPGFMGNPDSLVEESHEDGLLEYPVFTKPAEWRGLDVPPVLLSGNHKAIAQWRHDQAVRRTADRRPDLLHGSAVVGIGDLSDLEIRPATRADAAEIFTLQRACWLQELQANPEAVIPPLVESLDDVIAGIAEWTTHVVRAQGRLIASCRGRLVHDDSWDIGRLMVVPDLQGRGLGRWILEYAESLAPAQATRFELFTGANSTDNLRMYRKAGYRLDNAEAPRGAVHLSKRRR</sequence>
<dbReference type="AlphaFoldDB" id="A0A7Y9UQ24"/>
<dbReference type="Proteomes" id="UP000540656">
    <property type="component" value="Unassembled WGS sequence"/>
</dbReference>
<dbReference type="NCBIfam" id="TIGR00088">
    <property type="entry name" value="trmD"/>
    <property type="match status" value="1"/>
</dbReference>
<evidence type="ECO:0000256" key="10">
    <source>
        <dbReference type="ARBA" id="ARBA00022691"/>
    </source>
</evidence>
<comment type="function">
    <text evidence="1 15">Specifically methylates guanosine-37 in various tRNAs.</text>
</comment>
<evidence type="ECO:0000256" key="3">
    <source>
        <dbReference type="ARBA" id="ARBA00007630"/>
    </source>
</evidence>
<dbReference type="PANTHER" id="PTHR46417">
    <property type="entry name" value="TRNA (GUANINE-N(1)-)-METHYLTRANSFERASE"/>
    <property type="match status" value="1"/>
</dbReference>
<evidence type="ECO:0000256" key="14">
    <source>
        <dbReference type="ARBA" id="ARBA00047783"/>
    </source>
</evidence>
<dbReference type="Gene3D" id="3.40.630.30">
    <property type="match status" value="1"/>
</dbReference>
<organism evidence="17 18">
    <name type="scientific">Nocardioides daedukensis</name>
    <dbReference type="NCBI Taxonomy" id="634462"/>
    <lineage>
        <taxon>Bacteria</taxon>
        <taxon>Bacillati</taxon>
        <taxon>Actinomycetota</taxon>
        <taxon>Actinomycetes</taxon>
        <taxon>Propionibacteriales</taxon>
        <taxon>Nocardioidaceae</taxon>
        <taxon>Nocardioides</taxon>
    </lineage>
</organism>
<evidence type="ECO:0000256" key="8">
    <source>
        <dbReference type="ARBA" id="ARBA00022603"/>
    </source>
</evidence>
<dbReference type="Gene3D" id="1.10.1270.20">
    <property type="entry name" value="tRNA(m1g37)methyltransferase, domain 2"/>
    <property type="match status" value="1"/>
</dbReference>
<dbReference type="InterPro" id="IPR000182">
    <property type="entry name" value="GNAT_dom"/>
</dbReference>
<comment type="subcellular location">
    <subcellularLocation>
        <location evidence="2 15">Cytoplasm</location>
    </subcellularLocation>
</comment>
<dbReference type="NCBIfam" id="NF000648">
    <property type="entry name" value="PRK00026.1"/>
    <property type="match status" value="1"/>
</dbReference>
<dbReference type="InterPro" id="IPR002649">
    <property type="entry name" value="tRNA_m1G_MeTrfase_TrmD"/>
</dbReference>
<evidence type="ECO:0000313" key="17">
    <source>
        <dbReference type="EMBL" id="NYG58151.1"/>
    </source>
</evidence>
<keyword evidence="10 15" id="KW-0949">S-adenosyl-L-methionine</keyword>
<proteinExistence type="inferred from homology"/>
<feature type="domain" description="N-acetyltransferase" evidence="16">
    <location>
        <begin position="238"/>
        <end position="387"/>
    </location>
</feature>
<dbReference type="HAMAP" id="MF_00605">
    <property type="entry name" value="TrmD"/>
    <property type="match status" value="1"/>
</dbReference>
<accession>A0A7Y9UQ24</accession>
<evidence type="ECO:0000256" key="1">
    <source>
        <dbReference type="ARBA" id="ARBA00002634"/>
    </source>
</evidence>
<keyword evidence="7 15" id="KW-0963">Cytoplasm</keyword>
<evidence type="ECO:0000256" key="7">
    <source>
        <dbReference type="ARBA" id="ARBA00022490"/>
    </source>
</evidence>
<evidence type="ECO:0000259" key="16">
    <source>
        <dbReference type="PROSITE" id="PS51186"/>
    </source>
</evidence>
<evidence type="ECO:0000256" key="9">
    <source>
        <dbReference type="ARBA" id="ARBA00022679"/>
    </source>
</evidence>
<keyword evidence="11 15" id="KW-0819">tRNA processing</keyword>
<dbReference type="GO" id="GO:0005829">
    <property type="term" value="C:cytosol"/>
    <property type="evidence" value="ECO:0007669"/>
    <property type="project" value="TreeGrafter"/>
</dbReference>
<evidence type="ECO:0000256" key="5">
    <source>
        <dbReference type="ARBA" id="ARBA00012807"/>
    </source>
</evidence>
<evidence type="ECO:0000256" key="13">
    <source>
        <dbReference type="ARBA" id="ARBA00033392"/>
    </source>
</evidence>
<keyword evidence="18" id="KW-1185">Reference proteome</keyword>
<dbReference type="Pfam" id="PF00583">
    <property type="entry name" value="Acetyltransf_1"/>
    <property type="match status" value="1"/>
</dbReference>
<evidence type="ECO:0000256" key="12">
    <source>
        <dbReference type="ARBA" id="ARBA00029736"/>
    </source>
</evidence>
<dbReference type="PANTHER" id="PTHR46417:SF1">
    <property type="entry name" value="TRNA (GUANINE-N(1)-)-METHYLTRANSFERASE"/>
    <property type="match status" value="1"/>
</dbReference>
<dbReference type="EC" id="2.1.1.228" evidence="5 15"/>
<dbReference type="InterPro" id="IPR023148">
    <property type="entry name" value="tRNA_m1G_MeTrfase_C_sf"/>
</dbReference>
<dbReference type="EMBL" id="JACCAA010000001">
    <property type="protein sequence ID" value="NYG58151.1"/>
    <property type="molecule type" value="Genomic_DNA"/>
</dbReference>
<keyword evidence="9 15" id="KW-0808">Transferase</keyword>
<evidence type="ECO:0000256" key="2">
    <source>
        <dbReference type="ARBA" id="ARBA00004496"/>
    </source>
</evidence>
<gene>
    <name evidence="15" type="primary">trmD</name>
    <name evidence="17" type="ORF">BJ980_001074</name>
</gene>
<dbReference type="GO" id="GO:0002939">
    <property type="term" value="P:tRNA N1-guanine methylation"/>
    <property type="evidence" value="ECO:0007669"/>
    <property type="project" value="TreeGrafter"/>
</dbReference>
<evidence type="ECO:0000256" key="6">
    <source>
        <dbReference type="ARBA" id="ARBA00014679"/>
    </source>
</evidence>
<evidence type="ECO:0000313" key="18">
    <source>
        <dbReference type="Proteomes" id="UP000540656"/>
    </source>
</evidence>
<dbReference type="InterPro" id="IPR016009">
    <property type="entry name" value="tRNA_MeTrfase_TRMD/TRM10"/>
</dbReference>
<comment type="caution">
    <text evidence="17">The sequence shown here is derived from an EMBL/GenBank/DDBJ whole genome shotgun (WGS) entry which is preliminary data.</text>
</comment>
<dbReference type="SUPFAM" id="SSF75217">
    <property type="entry name" value="alpha/beta knot"/>
    <property type="match status" value="1"/>
</dbReference>
<comment type="similarity">
    <text evidence="3 15">Belongs to the RNA methyltransferase TrmD family.</text>
</comment>
<protein>
    <recommendedName>
        <fullName evidence="6 15">tRNA (guanine-N(1)-)-methyltransferase</fullName>
        <ecNumber evidence="5 15">2.1.1.228</ecNumber>
    </recommendedName>
    <alternativeName>
        <fullName evidence="12 15">M1G-methyltransferase</fullName>
    </alternativeName>
    <alternativeName>
        <fullName evidence="13 15">tRNA [GM37] methyltransferase</fullName>
    </alternativeName>
</protein>
<dbReference type="Gene3D" id="3.40.1280.10">
    <property type="match status" value="1"/>
</dbReference>
<dbReference type="CDD" id="cd04301">
    <property type="entry name" value="NAT_SF"/>
    <property type="match status" value="1"/>
</dbReference>
<comment type="subunit">
    <text evidence="4 15">Homodimer.</text>
</comment>
<comment type="catalytic activity">
    <reaction evidence="14 15">
        <text>guanosine(37) in tRNA + S-adenosyl-L-methionine = N(1)-methylguanosine(37) in tRNA + S-adenosyl-L-homocysteine + H(+)</text>
        <dbReference type="Rhea" id="RHEA:36899"/>
        <dbReference type="Rhea" id="RHEA-COMP:10145"/>
        <dbReference type="Rhea" id="RHEA-COMP:10147"/>
        <dbReference type="ChEBI" id="CHEBI:15378"/>
        <dbReference type="ChEBI" id="CHEBI:57856"/>
        <dbReference type="ChEBI" id="CHEBI:59789"/>
        <dbReference type="ChEBI" id="CHEBI:73542"/>
        <dbReference type="ChEBI" id="CHEBI:74269"/>
        <dbReference type="EC" id="2.1.1.228"/>
    </reaction>
</comment>
<dbReference type="Pfam" id="PF01746">
    <property type="entry name" value="tRNA_m1G_MT"/>
    <property type="match status" value="1"/>
</dbReference>
<reference evidence="17 18" key="1">
    <citation type="submission" date="2020-07" db="EMBL/GenBank/DDBJ databases">
        <title>Sequencing the genomes of 1000 actinobacteria strains.</title>
        <authorList>
            <person name="Klenk H.-P."/>
        </authorList>
    </citation>
    <scope>NUCLEOTIDE SEQUENCE [LARGE SCALE GENOMIC DNA]</scope>
    <source>
        <strain evidence="17 18">DSM 23819</strain>
    </source>
</reference>
<dbReference type="SUPFAM" id="SSF55729">
    <property type="entry name" value="Acyl-CoA N-acyltransferases (Nat)"/>
    <property type="match status" value="1"/>
</dbReference>
<evidence type="ECO:0000256" key="15">
    <source>
        <dbReference type="HAMAP-Rule" id="MF_00605"/>
    </source>
</evidence>
<name>A0A7Y9UQ24_9ACTN</name>
<evidence type="ECO:0000256" key="4">
    <source>
        <dbReference type="ARBA" id="ARBA00011738"/>
    </source>
</evidence>
<feature type="binding site" evidence="15">
    <location>
        <begin position="133"/>
        <end position="138"/>
    </location>
    <ligand>
        <name>S-adenosyl-L-methionine</name>
        <dbReference type="ChEBI" id="CHEBI:59789"/>
    </ligand>
</feature>